<organism evidence="3 4">
    <name type="scientific">Chlorella sorokiniana</name>
    <name type="common">Freshwater green alga</name>
    <dbReference type="NCBI Taxonomy" id="3076"/>
    <lineage>
        <taxon>Eukaryota</taxon>
        <taxon>Viridiplantae</taxon>
        <taxon>Chlorophyta</taxon>
        <taxon>core chlorophytes</taxon>
        <taxon>Trebouxiophyceae</taxon>
        <taxon>Chlorellales</taxon>
        <taxon>Chlorellaceae</taxon>
        <taxon>Chlorella clade</taxon>
        <taxon>Chlorella</taxon>
    </lineage>
</organism>
<feature type="domain" description="VDE lipocalin" evidence="2">
    <location>
        <begin position="280"/>
        <end position="544"/>
    </location>
</feature>
<dbReference type="GO" id="GO:0046422">
    <property type="term" value="F:violaxanthin de-epoxidase activity"/>
    <property type="evidence" value="ECO:0007669"/>
    <property type="project" value="InterPro"/>
</dbReference>
<comment type="caution">
    <text evidence="3">The sequence shown here is derived from an EMBL/GenBank/DDBJ whole genome shotgun (WGS) entry which is preliminary data.</text>
</comment>
<name>A0A2P6TM50_CHLSO</name>
<dbReference type="PANTHER" id="PTHR33970:SF2">
    <property type="entry name" value="OS01G0716400 PROTEIN"/>
    <property type="match status" value="1"/>
</dbReference>
<dbReference type="Gene3D" id="2.40.128.20">
    <property type="match status" value="1"/>
</dbReference>
<sequence length="560" mass="59390">MQRAAGSAPGAAAARRAVPGAAPCATSSAAEARTGTQRATRALLHLALLSAACLGGTLLGQHARSRGSSVAPAAAVPPSATEAPAGSIHLAVVAPLQQASPFGSFGRQASWHEVLQHTAQRLAWQDPAFSLTLHDSAALGGGSDAERSALQAALQHSAAALAIGVTDPTAAQALAPLLAAAPTALAVGSHAALASATRLGGRQPAQPAAGGLAALLAKLFPDKQANEDQQVLHTVEELFKRGTSDDFLFIFLVLANSYVKEVPAVAMSFKQKNAGLPELQCMIGKCGAQIFSCVTDTSCKAALDCLSACDFNDQVCSYRCITSYESRKLEEFSLCIIQKHNCFGLNADIPMVPDPAPMASFKGQPMTHELAEDLFIGWLQDPSTALAPLRGGEQLPYSWRVFAGKNAAYDFFPCQNQLFYRGKGRGGMWYDPVFQVKTIDGRTVWRRRHYRVKRDRLPGTFRFSVLDNGVTSNEFWRVLDCEEGLDWCVFYYSGAASRAGLSYSGAILASKSGDWPASQEARARIQQALDSAGIKMWELSNVDNSGCAGAPLDPALMAMA</sequence>
<feature type="region of interest" description="Disordered" evidence="1">
    <location>
        <begin position="1"/>
        <end position="23"/>
    </location>
</feature>
<dbReference type="AlphaFoldDB" id="A0A2P6TM50"/>
<dbReference type="EMBL" id="LHPG02000011">
    <property type="protein sequence ID" value="PRW45412.1"/>
    <property type="molecule type" value="Genomic_DNA"/>
</dbReference>
<dbReference type="GO" id="GO:0010028">
    <property type="term" value="P:xanthophyll cycle"/>
    <property type="evidence" value="ECO:0007669"/>
    <property type="project" value="InterPro"/>
</dbReference>
<evidence type="ECO:0000256" key="1">
    <source>
        <dbReference type="SAM" id="MobiDB-lite"/>
    </source>
</evidence>
<dbReference type="InterPro" id="IPR012674">
    <property type="entry name" value="Calycin"/>
</dbReference>
<dbReference type="STRING" id="3076.A0A2P6TM50"/>
<dbReference type="OrthoDB" id="420426at2759"/>
<reference evidence="3 4" key="1">
    <citation type="journal article" date="2018" name="Plant J.">
        <title>Genome sequences of Chlorella sorokiniana UTEX 1602 and Micractinium conductrix SAG 241.80: implications to maltose excretion by a green alga.</title>
        <authorList>
            <person name="Arriola M.B."/>
            <person name="Velmurugan N."/>
            <person name="Zhang Y."/>
            <person name="Plunkett M.H."/>
            <person name="Hondzo H."/>
            <person name="Barney B.M."/>
        </authorList>
    </citation>
    <scope>NUCLEOTIDE SEQUENCE [LARGE SCALE GENOMIC DNA]</scope>
    <source>
        <strain evidence="4">UTEX 1602</strain>
    </source>
</reference>
<dbReference type="InterPro" id="IPR010788">
    <property type="entry name" value="VDE_dom"/>
</dbReference>
<protein>
    <submittedName>
        <fullName evidence="3">Violaxanthin de-chloroplastic</fullName>
    </submittedName>
</protein>
<gene>
    <name evidence="3" type="ORF">C2E21_5906</name>
</gene>
<dbReference type="InterPro" id="IPR044682">
    <property type="entry name" value="VDE"/>
</dbReference>
<dbReference type="Proteomes" id="UP000239899">
    <property type="component" value="Unassembled WGS sequence"/>
</dbReference>
<accession>A0A2P6TM50</accession>
<keyword evidence="4" id="KW-1185">Reference proteome</keyword>
<evidence type="ECO:0000313" key="3">
    <source>
        <dbReference type="EMBL" id="PRW45412.1"/>
    </source>
</evidence>
<evidence type="ECO:0000259" key="2">
    <source>
        <dbReference type="Pfam" id="PF07137"/>
    </source>
</evidence>
<dbReference type="Pfam" id="PF07137">
    <property type="entry name" value="VDE"/>
    <property type="match status" value="1"/>
</dbReference>
<evidence type="ECO:0000313" key="4">
    <source>
        <dbReference type="Proteomes" id="UP000239899"/>
    </source>
</evidence>
<proteinExistence type="predicted"/>
<dbReference type="PANTHER" id="PTHR33970">
    <property type="entry name" value="VIOLAXANTHIN DE-EPOXIDASE, CHLOROPLASTIC-RELATED"/>
    <property type="match status" value="1"/>
</dbReference>